<evidence type="ECO:0000313" key="2">
    <source>
        <dbReference type="EMBL" id="QNN71294.1"/>
    </source>
</evidence>
<dbReference type="Proteomes" id="UP000515804">
    <property type="component" value="Chromosome"/>
</dbReference>
<keyword evidence="3" id="KW-1185">Reference proteome</keyword>
<dbReference type="EMBL" id="CP060719">
    <property type="protein sequence ID" value="QNN71294.1"/>
    <property type="molecule type" value="Genomic_DNA"/>
</dbReference>
<organism evidence="2 3">
    <name type="scientific">Thermomonas carbonis</name>
    <dbReference type="NCBI Taxonomy" id="1463158"/>
    <lineage>
        <taxon>Bacteria</taxon>
        <taxon>Pseudomonadati</taxon>
        <taxon>Pseudomonadota</taxon>
        <taxon>Gammaproteobacteria</taxon>
        <taxon>Lysobacterales</taxon>
        <taxon>Lysobacteraceae</taxon>
        <taxon>Thermomonas</taxon>
    </lineage>
</organism>
<keyword evidence="1" id="KW-0732">Signal</keyword>
<reference evidence="2 3" key="1">
    <citation type="submission" date="2020-08" db="EMBL/GenBank/DDBJ databases">
        <title>Genome sequence of Thermomonas carbonis KCTC 42013T.</title>
        <authorList>
            <person name="Hyun D.-W."/>
            <person name="Bae J.-W."/>
        </authorList>
    </citation>
    <scope>NUCLEOTIDE SEQUENCE [LARGE SCALE GENOMIC DNA]</scope>
    <source>
        <strain evidence="2 3">KCTC 42013</strain>
    </source>
</reference>
<accession>A0A7G9STW9</accession>
<gene>
    <name evidence="2" type="ORF">H9L16_07005</name>
</gene>
<dbReference type="Gene3D" id="3.40.50.880">
    <property type="match status" value="1"/>
</dbReference>
<feature type="chain" id="PRO_5028945092" evidence="1">
    <location>
        <begin position="20"/>
        <end position="316"/>
    </location>
</feature>
<evidence type="ECO:0000256" key="1">
    <source>
        <dbReference type="SAM" id="SignalP"/>
    </source>
</evidence>
<dbReference type="AlphaFoldDB" id="A0A7G9STW9"/>
<dbReference type="InterPro" id="IPR029062">
    <property type="entry name" value="Class_I_gatase-like"/>
</dbReference>
<dbReference type="RefSeq" id="WP_187553807.1">
    <property type="nucleotide sequence ID" value="NZ_BMZL01000002.1"/>
</dbReference>
<name>A0A7G9STW9_9GAMM</name>
<dbReference type="KEGG" id="tcn:H9L16_07005"/>
<sequence length="316" mass="33488">MKRLACFALLLFASLPCLAQQVGDREFAPKVSPSAFAEGKGPVVCLDEAHHNFHTLDGRFHAFGALLRRDGYVVQPNRSVFDATSLSACAVLVIANAQPSDANWNDYPTPTPSAFAPAEIAAVREWVQGGGRLLLIADHMPLAGAALALAAAFDVEFSDGFAFAGVGDEAKAKPTLFRLDEGTLADHAILRGRNADEAIAQLRSFTGQAFRAPGAQPLMVLPAGFISLHPAKAWKFDDATPRVEVGGWLQGAVKHVGKGRAAFFGEAAMFTAQSTGTERRPMGMNSPDAEQNAQFVLNLLHWLAPPSAGSTSATHG</sequence>
<dbReference type="SUPFAM" id="SSF52317">
    <property type="entry name" value="Class I glutamine amidotransferase-like"/>
    <property type="match status" value="1"/>
</dbReference>
<protein>
    <submittedName>
        <fullName evidence="2">DUF4350 domain-containing protein</fullName>
    </submittedName>
</protein>
<evidence type="ECO:0000313" key="3">
    <source>
        <dbReference type="Proteomes" id="UP000515804"/>
    </source>
</evidence>
<proteinExistence type="predicted"/>
<feature type="signal peptide" evidence="1">
    <location>
        <begin position="1"/>
        <end position="19"/>
    </location>
</feature>